<dbReference type="FunFam" id="1.10.630.10:FF:000006">
    <property type="entry name" value="Cytochrome P450 302a1, mitochondrial"/>
    <property type="match status" value="1"/>
</dbReference>
<name>D2JLK5_9NEOP</name>
<evidence type="ECO:0000256" key="5">
    <source>
        <dbReference type="ARBA" id="ARBA00023002"/>
    </source>
</evidence>
<evidence type="ECO:0000256" key="8">
    <source>
        <dbReference type="PIRSR" id="PIRSR602401-1"/>
    </source>
</evidence>
<evidence type="ECO:0000256" key="2">
    <source>
        <dbReference type="ARBA" id="ARBA00010617"/>
    </source>
</evidence>
<accession>D2JLK5</accession>
<sequence length="500" mass="57676">MVVNRGLPVYRSTTVNASSVKENHENIKLASKTWDDIPGPSSLPFIGQLIHYLPGGSFYGPQSEVMEKLMKQYGPIVKIVTFGAPTVVTLFDADAIELVLRNENWMPDRPGFDSLEYYRKYYNKTKEQSTELTGLLTDHGENWRLFRSKVNSAMLQPKTIKLYTSTIDKVALDMVERIKSIRDDSDVMTRKFDMEMNLWALESIGVVALGTRLNCFDPNLAENSPERQLIRCVHDFFITSNELDFKPNLWKYFATRKFKKAMKLYEKQESLTNYFVQRAIKEMKSNSIHSSEKKGVLEKLMDIDEKIAVIMACDMLFAGVDTTANTMIATLYLLAVNNEKQNILRDEIRSNQERRPYLKACIKEGMRMMPITSGNMRRTTKEYNLLGYQIPKGSFIAFMHQILCLRENQFPRPKEFIPERWTAEKSDPLYYGNAHSFAYIPFGFGARSCIGRRIAELEVETLLARIIENFHVEWTGPPPQVKSNALNYITGPFHFKFKDV</sequence>
<dbReference type="PRINTS" id="PR00385">
    <property type="entry name" value="P450"/>
</dbReference>
<keyword evidence="3 8" id="KW-0349">Heme</keyword>
<dbReference type="PANTHER" id="PTHR24279:SF120">
    <property type="entry name" value="CYTOCHROME P450"/>
    <property type="match status" value="1"/>
</dbReference>
<dbReference type="GO" id="GO:0004497">
    <property type="term" value="F:monooxygenase activity"/>
    <property type="evidence" value="ECO:0007669"/>
    <property type="project" value="UniProtKB-KW"/>
</dbReference>
<evidence type="ECO:0000313" key="10">
    <source>
        <dbReference type="EMBL" id="ACZ97415.1"/>
    </source>
</evidence>
<feature type="binding site" description="axial binding residue" evidence="8">
    <location>
        <position position="449"/>
    </location>
    <ligand>
        <name>heme</name>
        <dbReference type="ChEBI" id="CHEBI:30413"/>
    </ligand>
    <ligandPart>
        <name>Fe</name>
        <dbReference type="ChEBI" id="CHEBI:18248"/>
    </ligandPart>
</feature>
<comment type="cofactor">
    <cofactor evidence="1 8">
        <name>heme</name>
        <dbReference type="ChEBI" id="CHEBI:30413"/>
    </cofactor>
</comment>
<keyword evidence="6 8" id="KW-0408">Iron</keyword>
<evidence type="ECO:0000256" key="4">
    <source>
        <dbReference type="ARBA" id="ARBA00022723"/>
    </source>
</evidence>
<proteinExistence type="evidence at transcript level"/>
<evidence type="ECO:0000256" key="6">
    <source>
        <dbReference type="ARBA" id="ARBA00023004"/>
    </source>
</evidence>
<keyword evidence="7 9" id="KW-0503">Monooxygenase</keyword>
<dbReference type="GO" id="GO:0005506">
    <property type="term" value="F:iron ion binding"/>
    <property type="evidence" value="ECO:0007669"/>
    <property type="project" value="InterPro"/>
</dbReference>
<dbReference type="InterPro" id="IPR017972">
    <property type="entry name" value="Cyt_P450_CS"/>
</dbReference>
<dbReference type="Pfam" id="PF00067">
    <property type="entry name" value="p450"/>
    <property type="match status" value="1"/>
</dbReference>
<dbReference type="AlphaFoldDB" id="D2JLK5"/>
<dbReference type="InterPro" id="IPR050479">
    <property type="entry name" value="CYP11_CYP27_families"/>
</dbReference>
<dbReference type="Gene3D" id="1.10.630.10">
    <property type="entry name" value="Cytochrome P450"/>
    <property type="match status" value="1"/>
</dbReference>
<reference evidence="10" key="1">
    <citation type="journal article" date="2009" name="BMC Genomics">
        <title>454 pyrosequencing based transcriptome analysis of Zygaena filipendulae with focus on genes involved in biosynthesis of cyanogenic glucosides.</title>
        <authorList>
            <person name="Zagrobelny M."/>
            <person name="Scheibye-Alsing K."/>
            <person name="Jensen N.B."/>
            <person name="Moller B.L."/>
            <person name="Gorodkin J."/>
            <person name="Bak S."/>
        </authorList>
    </citation>
    <scope>NUCLEOTIDE SEQUENCE</scope>
    <source>
        <tissue evidence="10">Whole larva without gut</tissue>
    </source>
</reference>
<evidence type="ECO:0000256" key="7">
    <source>
        <dbReference type="ARBA" id="ARBA00023033"/>
    </source>
</evidence>
<comment type="similarity">
    <text evidence="2 9">Belongs to the cytochrome P450 family.</text>
</comment>
<dbReference type="InterPro" id="IPR036396">
    <property type="entry name" value="Cyt_P450_sf"/>
</dbReference>
<evidence type="ECO:0000256" key="1">
    <source>
        <dbReference type="ARBA" id="ARBA00001971"/>
    </source>
</evidence>
<organism evidence="10">
    <name type="scientific">Zygaena filipendulae</name>
    <dbReference type="NCBI Taxonomy" id="287375"/>
    <lineage>
        <taxon>Eukaryota</taxon>
        <taxon>Metazoa</taxon>
        <taxon>Ecdysozoa</taxon>
        <taxon>Arthropoda</taxon>
        <taxon>Hexapoda</taxon>
        <taxon>Insecta</taxon>
        <taxon>Pterygota</taxon>
        <taxon>Neoptera</taxon>
        <taxon>Endopterygota</taxon>
        <taxon>Lepidoptera</taxon>
        <taxon>Glossata</taxon>
        <taxon>Ditrysia</taxon>
        <taxon>Zygaenoidea</taxon>
        <taxon>Zygaenidae</taxon>
        <taxon>Zygaeninae</taxon>
        <taxon>Zygaena</taxon>
    </lineage>
</organism>
<dbReference type="PRINTS" id="PR00463">
    <property type="entry name" value="EP450I"/>
</dbReference>
<keyword evidence="4 8" id="KW-0479">Metal-binding</keyword>
<dbReference type="InterPro" id="IPR002401">
    <property type="entry name" value="Cyt_P450_E_grp-I"/>
</dbReference>
<dbReference type="GO" id="GO:0020037">
    <property type="term" value="F:heme binding"/>
    <property type="evidence" value="ECO:0007669"/>
    <property type="project" value="InterPro"/>
</dbReference>
<dbReference type="PANTHER" id="PTHR24279">
    <property type="entry name" value="CYTOCHROME P450"/>
    <property type="match status" value="1"/>
</dbReference>
<dbReference type="GO" id="GO:0016705">
    <property type="term" value="F:oxidoreductase activity, acting on paired donors, with incorporation or reduction of molecular oxygen"/>
    <property type="evidence" value="ECO:0007669"/>
    <property type="project" value="InterPro"/>
</dbReference>
<dbReference type="CDD" id="cd11054">
    <property type="entry name" value="CYP24A1-like"/>
    <property type="match status" value="1"/>
</dbReference>
<dbReference type="SUPFAM" id="SSF48264">
    <property type="entry name" value="Cytochrome P450"/>
    <property type="match status" value="1"/>
</dbReference>
<dbReference type="InterPro" id="IPR001128">
    <property type="entry name" value="Cyt_P450"/>
</dbReference>
<dbReference type="EMBL" id="GQ915321">
    <property type="protein sequence ID" value="ACZ97415.1"/>
    <property type="molecule type" value="mRNA"/>
</dbReference>
<keyword evidence="5 9" id="KW-0560">Oxidoreductase</keyword>
<dbReference type="PROSITE" id="PS00086">
    <property type="entry name" value="CYTOCHROME_P450"/>
    <property type="match status" value="1"/>
</dbReference>
<evidence type="ECO:0000256" key="3">
    <source>
        <dbReference type="ARBA" id="ARBA00022617"/>
    </source>
</evidence>
<protein>
    <submittedName>
        <fullName evidence="10">Cytochrome P450 CYP333B8</fullName>
    </submittedName>
</protein>
<evidence type="ECO:0000256" key="9">
    <source>
        <dbReference type="RuleBase" id="RU000461"/>
    </source>
</evidence>